<dbReference type="InterPro" id="IPR036047">
    <property type="entry name" value="F-box-like_dom_sf"/>
</dbReference>
<dbReference type="InterPro" id="IPR006553">
    <property type="entry name" value="Leu-rich_rpt_Cys-con_subtyp"/>
</dbReference>
<evidence type="ECO:0000259" key="3">
    <source>
        <dbReference type="Pfam" id="PF00646"/>
    </source>
</evidence>
<protein>
    <submittedName>
        <fullName evidence="4">F-box LRR-repeat 14</fullName>
    </submittedName>
</protein>
<dbReference type="AlphaFoldDB" id="A0A2P6TD36"/>
<evidence type="ECO:0000313" key="4">
    <source>
        <dbReference type="EMBL" id="PRW20557.1"/>
    </source>
</evidence>
<dbReference type="InterPro" id="IPR032675">
    <property type="entry name" value="LRR_dom_sf"/>
</dbReference>
<accession>A0A2P6TD36</accession>
<comment type="subcellular location">
    <subcellularLocation>
        <location evidence="1">Cytoplasm</location>
        <location evidence="1">Cytoskeleton</location>
        <location evidence="1">Cilium axoneme</location>
    </subcellularLocation>
</comment>
<dbReference type="STRING" id="3076.A0A2P6TD36"/>
<feature type="region of interest" description="Disordered" evidence="2">
    <location>
        <begin position="216"/>
        <end position="244"/>
    </location>
</feature>
<dbReference type="GO" id="GO:0031146">
    <property type="term" value="P:SCF-dependent proteasomal ubiquitin-dependent protein catabolic process"/>
    <property type="evidence" value="ECO:0007669"/>
    <property type="project" value="TreeGrafter"/>
</dbReference>
<proteinExistence type="predicted"/>
<keyword evidence="5" id="KW-1185">Reference proteome</keyword>
<dbReference type="GO" id="GO:0019005">
    <property type="term" value="C:SCF ubiquitin ligase complex"/>
    <property type="evidence" value="ECO:0007669"/>
    <property type="project" value="TreeGrafter"/>
</dbReference>
<dbReference type="Pfam" id="PF13516">
    <property type="entry name" value="LRR_6"/>
    <property type="match status" value="3"/>
</dbReference>
<dbReference type="SMART" id="SM00367">
    <property type="entry name" value="LRR_CC"/>
    <property type="match status" value="9"/>
</dbReference>
<dbReference type="EMBL" id="LHPG02000023">
    <property type="protein sequence ID" value="PRW20557.1"/>
    <property type="molecule type" value="Genomic_DNA"/>
</dbReference>
<reference evidence="4 5" key="1">
    <citation type="journal article" date="2018" name="Plant J.">
        <title>Genome sequences of Chlorella sorokiniana UTEX 1602 and Micractinium conductrix SAG 241.80: implications to maltose excretion by a green alga.</title>
        <authorList>
            <person name="Arriola M.B."/>
            <person name="Velmurugan N."/>
            <person name="Zhang Y."/>
            <person name="Plunkett M.H."/>
            <person name="Hondzo H."/>
            <person name="Barney B.M."/>
        </authorList>
    </citation>
    <scope>NUCLEOTIDE SEQUENCE [LARGE SCALE GENOMIC DNA]</scope>
    <source>
        <strain evidence="5">UTEX 1602</strain>
    </source>
</reference>
<dbReference type="Proteomes" id="UP000239899">
    <property type="component" value="Unassembled WGS sequence"/>
</dbReference>
<dbReference type="CDD" id="cd09917">
    <property type="entry name" value="F-box_SF"/>
    <property type="match status" value="1"/>
</dbReference>
<dbReference type="GO" id="GO:0005930">
    <property type="term" value="C:axoneme"/>
    <property type="evidence" value="ECO:0007669"/>
    <property type="project" value="UniProtKB-SubCell"/>
</dbReference>
<name>A0A2P6TD36_CHLSO</name>
<dbReference type="PANTHER" id="PTHR13318">
    <property type="entry name" value="PARTNER OF PAIRED, ISOFORM B-RELATED"/>
    <property type="match status" value="1"/>
</dbReference>
<evidence type="ECO:0000256" key="1">
    <source>
        <dbReference type="ARBA" id="ARBA00004430"/>
    </source>
</evidence>
<sequence length="607" mass="62493">MKPPCGSAAAPSPWADIEGFGDCFENVLAHLDPADVAACRLVSRNWCRATALLLQQLRPAAGVPPDQVAAAFPHVARLQLTAKPSGSPRGSDCSGALFGRPAAASGSNGDAGALPSLGGLPRLRRLRRLKLQGAVVAGSALDCAELAHLASMPALDELEAACLELHNAAALQQLGAQLTRLHLQGHSLAGGQGSLPALLAPLRRLAHLHFSCYARPSSSSWELGTSGDSGSSGGSGPSGSSNPFGSAGQLAGLGQLTSLITLELSSPDAASDAVCWEVAAGPLSRLRRLAVHRCASFGHAAPTISDAGVELLAARLGGQLTSLALSGHARITDAGVEAIAGMGLLQHLELRLGGPATQWAWQADVSDEGLASLAALPRLESLHLGGGVCSLGERACAAFARRLCGLTALHITDCPALGDNGLFRLAPLASSLLSLGLSGCSNVTDIALAAVLRAAGRLTHLELAGCHRNITGTGLQVLSSLRQLTHLDLSGCDAITDEEIEELLPAFGALEHLDLSDCAVSDHACALLAAHALRLRWLSLEHCCDVSSHGLLHLSAGLPLLRDLHLCGSGVSEAAVAQLRRTPRGKRVQIELFKACWWLPEGAAVMA</sequence>
<dbReference type="Pfam" id="PF00646">
    <property type="entry name" value="F-box"/>
    <property type="match status" value="1"/>
</dbReference>
<feature type="domain" description="F-box" evidence="3">
    <location>
        <begin position="22"/>
        <end position="49"/>
    </location>
</feature>
<dbReference type="InterPro" id="IPR001611">
    <property type="entry name" value="Leu-rich_rpt"/>
</dbReference>
<comment type="caution">
    <text evidence="4">The sequence shown here is derived from an EMBL/GenBank/DDBJ whole genome shotgun (WGS) entry which is preliminary data.</text>
</comment>
<dbReference type="OrthoDB" id="513212at2759"/>
<dbReference type="SUPFAM" id="SSF81383">
    <property type="entry name" value="F-box domain"/>
    <property type="match status" value="1"/>
</dbReference>
<gene>
    <name evidence="4" type="ORF">C2E21_8998</name>
</gene>
<dbReference type="InterPro" id="IPR001810">
    <property type="entry name" value="F-box_dom"/>
</dbReference>
<dbReference type="PANTHER" id="PTHR13318:SF190">
    <property type="entry name" value="PARTNER OF PAIRED, ISOFORM B"/>
    <property type="match status" value="1"/>
</dbReference>
<dbReference type="SUPFAM" id="SSF52047">
    <property type="entry name" value="RNI-like"/>
    <property type="match status" value="2"/>
</dbReference>
<evidence type="ECO:0000256" key="2">
    <source>
        <dbReference type="SAM" id="MobiDB-lite"/>
    </source>
</evidence>
<dbReference type="Gene3D" id="3.80.10.10">
    <property type="entry name" value="Ribonuclease Inhibitor"/>
    <property type="match status" value="2"/>
</dbReference>
<evidence type="ECO:0000313" key="5">
    <source>
        <dbReference type="Proteomes" id="UP000239899"/>
    </source>
</evidence>
<organism evidence="4 5">
    <name type="scientific">Chlorella sorokiniana</name>
    <name type="common">Freshwater green alga</name>
    <dbReference type="NCBI Taxonomy" id="3076"/>
    <lineage>
        <taxon>Eukaryota</taxon>
        <taxon>Viridiplantae</taxon>
        <taxon>Chlorophyta</taxon>
        <taxon>core chlorophytes</taxon>
        <taxon>Trebouxiophyceae</taxon>
        <taxon>Chlorellales</taxon>
        <taxon>Chlorellaceae</taxon>
        <taxon>Chlorella clade</taxon>
        <taxon>Chlorella</taxon>
    </lineage>
</organism>